<dbReference type="SUPFAM" id="SSF54001">
    <property type="entry name" value="Cysteine proteinases"/>
    <property type="match status" value="1"/>
</dbReference>
<keyword evidence="7" id="KW-0732">Signal</keyword>
<proteinExistence type="inferred from homology"/>
<reference evidence="9 10" key="1">
    <citation type="submission" date="2020-04" db="EMBL/GenBank/DDBJ databases">
        <authorList>
            <person name="Klaysubun C."/>
            <person name="Duangmal K."/>
            <person name="Lipun K."/>
        </authorList>
    </citation>
    <scope>NUCLEOTIDE SEQUENCE [LARGE SCALE GENOMIC DNA]</scope>
    <source>
        <strain evidence="9 10">JCM 11839</strain>
    </source>
</reference>
<dbReference type="PROSITE" id="PS51935">
    <property type="entry name" value="NLPC_P60"/>
    <property type="match status" value="1"/>
</dbReference>
<dbReference type="PANTHER" id="PTHR47359">
    <property type="entry name" value="PEPTIDOGLYCAN DL-ENDOPEPTIDASE CWLO"/>
    <property type="match status" value="1"/>
</dbReference>
<dbReference type="Proteomes" id="UP001296706">
    <property type="component" value="Unassembled WGS sequence"/>
</dbReference>
<evidence type="ECO:0000256" key="5">
    <source>
        <dbReference type="SAM" id="Coils"/>
    </source>
</evidence>
<name>A0ABX1RR47_9PSEU</name>
<feature type="chain" id="PRO_5046718194" description="NlpC/P60 domain-containing protein" evidence="7">
    <location>
        <begin position="19"/>
        <end position="336"/>
    </location>
</feature>
<dbReference type="Gene3D" id="6.10.250.3150">
    <property type="match status" value="1"/>
</dbReference>
<dbReference type="InterPro" id="IPR000064">
    <property type="entry name" value="NLP_P60_dom"/>
</dbReference>
<evidence type="ECO:0000256" key="3">
    <source>
        <dbReference type="ARBA" id="ARBA00022801"/>
    </source>
</evidence>
<evidence type="ECO:0000313" key="9">
    <source>
        <dbReference type="EMBL" id="NMH82344.1"/>
    </source>
</evidence>
<feature type="domain" description="NlpC/P60" evidence="8">
    <location>
        <begin position="222"/>
        <end position="336"/>
    </location>
</feature>
<evidence type="ECO:0000313" key="10">
    <source>
        <dbReference type="Proteomes" id="UP001296706"/>
    </source>
</evidence>
<feature type="coiled-coil region" evidence="5">
    <location>
        <begin position="31"/>
        <end position="58"/>
    </location>
</feature>
<sequence length="336" mass="35421">MVLVSLLALVLGATPASAQPPSPPPPPPTNAADAAAQLDQVQREAEALTEEWHAAQDTVDARQAELQTLEQAVAPAKAAVDAAKADEEQYRQQLDAVAMGTFESGNLDQFNALLASGSPQDFLDQMSALETLSADYKAALEQLSSVVDVTAKAQADADAAVERAKTAADEAKKAEDDVAARKRDAEIRIDQAEKLLERLSPQQRRERNGPKEDAPDVPITGTGAGVEALKAAATQLGKPYQWGAAGPSSYDCSGLTSWAFKKAGVTLPRSSSQQARVGKAVSWDNMQPGDLVFYYSPVSHVGIYAGGGKMINAPQTGDVVKYQTVSSSAFSGARRL</sequence>
<evidence type="ECO:0000256" key="7">
    <source>
        <dbReference type="SAM" id="SignalP"/>
    </source>
</evidence>
<keyword evidence="2" id="KW-0645">Protease</keyword>
<evidence type="ECO:0000256" key="4">
    <source>
        <dbReference type="ARBA" id="ARBA00022807"/>
    </source>
</evidence>
<evidence type="ECO:0000256" key="2">
    <source>
        <dbReference type="ARBA" id="ARBA00022670"/>
    </source>
</evidence>
<gene>
    <name evidence="9" type="ORF">HF577_35315</name>
</gene>
<evidence type="ECO:0000256" key="1">
    <source>
        <dbReference type="ARBA" id="ARBA00007074"/>
    </source>
</evidence>
<keyword evidence="3" id="KW-0378">Hydrolase</keyword>
<evidence type="ECO:0000256" key="6">
    <source>
        <dbReference type="SAM" id="MobiDB-lite"/>
    </source>
</evidence>
<comment type="similarity">
    <text evidence="1">Belongs to the peptidase C40 family.</text>
</comment>
<accession>A0ABX1RR47</accession>
<keyword evidence="5" id="KW-0175">Coiled coil</keyword>
<feature type="region of interest" description="Disordered" evidence="6">
    <location>
        <begin position="193"/>
        <end position="222"/>
    </location>
</feature>
<dbReference type="RefSeq" id="WP_169400349.1">
    <property type="nucleotide sequence ID" value="NZ_BAAAJH010000002.1"/>
</dbReference>
<comment type="caution">
    <text evidence="9">The sequence shown here is derived from an EMBL/GenBank/DDBJ whole genome shotgun (WGS) entry which is preliminary data.</text>
</comment>
<feature type="compositionally biased region" description="Basic and acidic residues" evidence="6">
    <location>
        <begin position="193"/>
        <end position="214"/>
    </location>
</feature>
<feature type="signal peptide" evidence="7">
    <location>
        <begin position="1"/>
        <end position="18"/>
    </location>
</feature>
<dbReference type="PANTHER" id="PTHR47359:SF3">
    <property type="entry name" value="NLP_P60 DOMAIN-CONTAINING PROTEIN-RELATED"/>
    <property type="match status" value="1"/>
</dbReference>
<dbReference type="Gene3D" id="3.90.1720.10">
    <property type="entry name" value="endopeptidase domain like (from Nostoc punctiforme)"/>
    <property type="match status" value="1"/>
</dbReference>
<evidence type="ECO:0000259" key="8">
    <source>
        <dbReference type="PROSITE" id="PS51935"/>
    </source>
</evidence>
<organism evidence="9 10">
    <name type="scientific">Pseudonocardia xinjiangensis</name>
    <dbReference type="NCBI Taxonomy" id="75289"/>
    <lineage>
        <taxon>Bacteria</taxon>
        <taxon>Bacillati</taxon>
        <taxon>Actinomycetota</taxon>
        <taxon>Actinomycetes</taxon>
        <taxon>Pseudonocardiales</taxon>
        <taxon>Pseudonocardiaceae</taxon>
        <taxon>Pseudonocardia</taxon>
    </lineage>
</organism>
<dbReference type="InterPro" id="IPR038765">
    <property type="entry name" value="Papain-like_cys_pep_sf"/>
</dbReference>
<dbReference type="InterPro" id="IPR051794">
    <property type="entry name" value="PG_Endopeptidase_C40"/>
</dbReference>
<dbReference type="EMBL" id="JAAXKY010000224">
    <property type="protein sequence ID" value="NMH82344.1"/>
    <property type="molecule type" value="Genomic_DNA"/>
</dbReference>
<protein>
    <recommendedName>
        <fullName evidence="8">NlpC/P60 domain-containing protein</fullName>
    </recommendedName>
</protein>
<keyword evidence="4" id="KW-0788">Thiol protease</keyword>
<keyword evidence="10" id="KW-1185">Reference proteome</keyword>
<dbReference type="Pfam" id="PF00877">
    <property type="entry name" value="NLPC_P60"/>
    <property type="match status" value="1"/>
</dbReference>